<dbReference type="SUPFAM" id="SSF52821">
    <property type="entry name" value="Rhodanese/Cell cycle control phosphatase"/>
    <property type="match status" value="1"/>
</dbReference>
<gene>
    <name evidence="2" type="ORF">HKI87_12g68880</name>
</gene>
<dbReference type="SMART" id="SM00450">
    <property type="entry name" value="RHOD"/>
    <property type="match status" value="1"/>
</dbReference>
<dbReference type="Pfam" id="PF00581">
    <property type="entry name" value="Rhodanese"/>
    <property type="match status" value="1"/>
</dbReference>
<evidence type="ECO:0000313" key="3">
    <source>
        <dbReference type="Proteomes" id="UP001472866"/>
    </source>
</evidence>
<dbReference type="EMBL" id="CP151512">
    <property type="protein sequence ID" value="WZN65330.1"/>
    <property type="molecule type" value="Genomic_DNA"/>
</dbReference>
<dbReference type="PROSITE" id="PS50206">
    <property type="entry name" value="RHODANESE_3"/>
    <property type="match status" value="1"/>
</dbReference>
<feature type="domain" description="Rhodanese" evidence="1">
    <location>
        <begin position="50"/>
        <end position="140"/>
    </location>
</feature>
<dbReference type="Proteomes" id="UP001472866">
    <property type="component" value="Chromosome 12"/>
</dbReference>
<sequence>MGAKGSKEGAGLTDEERRRDMLACFEKFARAGGFREKVKHLTTQEIASLDPKTYVLVDVRPDELRKVSHIPGSITQAEFEQERDGNAGAYSGKTVITSCTIGYKSGLFAKELAAKCPSLEVRNHVGSIMDWCHEGKDLVDEEGKKTKKVHGFGKDFVRYFPHNKGLEFVLDCPTWPTWPDSFDSKSSRSFESND</sequence>
<accession>A0AAX4PIA8</accession>
<dbReference type="InterPro" id="IPR001763">
    <property type="entry name" value="Rhodanese-like_dom"/>
</dbReference>
<dbReference type="InterPro" id="IPR036873">
    <property type="entry name" value="Rhodanese-like_dom_sf"/>
</dbReference>
<evidence type="ECO:0000259" key="1">
    <source>
        <dbReference type="PROSITE" id="PS50206"/>
    </source>
</evidence>
<dbReference type="Gene3D" id="3.40.250.10">
    <property type="entry name" value="Rhodanese-like domain"/>
    <property type="match status" value="1"/>
</dbReference>
<keyword evidence="3" id="KW-1185">Reference proteome</keyword>
<organism evidence="2 3">
    <name type="scientific">Chloropicon roscoffensis</name>
    <dbReference type="NCBI Taxonomy" id="1461544"/>
    <lineage>
        <taxon>Eukaryota</taxon>
        <taxon>Viridiplantae</taxon>
        <taxon>Chlorophyta</taxon>
        <taxon>Chloropicophyceae</taxon>
        <taxon>Chloropicales</taxon>
        <taxon>Chloropicaceae</taxon>
        <taxon>Chloropicon</taxon>
    </lineage>
</organism>
<protein>
    <submittedName>
        <fullName evidence="2">Rhodanese domain-containing protein</fullName>
    </submittedName>
</protein>
<dbReference type="AlphaFoldDB" id="A0AAX4PIA8"/>
<proteinExistence type="predicted"/>
<dbReference type="CDD" id="cd00158">
    <property type="entry name" value="RHOD"/>
    <property type="match status" value="1"/>
</dbReference>
<reference evidence="2 3" key="1">
    <citation type="submission" date="2024-03" db="EMBL/GenBank/DDBJ databases">
        <title>Complete genome sequence of the green alga Chloropicon roscoffensis RCC1871.</title>
        <authorList>
            <person name="Lemieux C."/>
            <person name="Pombert J.-F."/>
            <person name="Otis C."/>
            <person name="Turmel M."/>
        </authorList>
    </citation>
    <scope>NUCLEOTIDE SEQUENCE [LARGE SCALE GENOMIC DNA]</scope>
    <source>
        <strain evidence="2 3">RCC1871</strain>
    </source>
</reference>
<name>A0AAX4PIA8_9CHLO</name>
<evidence type="ECO:0000313" key="2">
    <source>
        <dbReference type="EMBL" id="WZN65330.1"/>
    </source>
</evidence>